<dbReference type="InterPro" id="IPR008587">
    <property type="entry name" value="FPP_plant"/>
</dbReference>
<feature type="coiled-coil region" evidence="3">
    <location>
        <begin position="2"/>
        <end position="29"/>
    </location>
</feature>
<feature type="non-terminal residue" evidence="5">
    <location>
        <position position="1"/>
    </location>
</feature>
<organism evidence="5 6">
    <name type="scientific">Brassica napus</name>
    <name type="common">Rape</name>
    <dbReference type="NCBI Taxonomy" id="3708"/>
    <lineage>
        <taxon>Eukaryota</taxon>
        <taxon>Viridiplantae</taxon>
        <taxon>Streptophyta</taxon>
        <taxon>Embryophyta</taxon>
        <taxon>Tracheophyta</taxon>
        <taxon>Spermatophyta</taxon>
        <taxon>Magnoliopsida</taxon>
        <taxon>eudicotyledons</taxon>
        <taxon>Gunneridae</taxon>
        <taxon>Pentapetalae</taxon>
        <taxon>rosids</taxon>
        <taxon>malvids</taxon>
        <taxon>Brassicales</taxon>
        <taxon>Brassicaceae</taxon>
        <taxon>Brassiceae</taxon>
        <taxon>Brassica</taxon>
    </lineage>
</organism>
<keyword evidence="2 3" id="KW-0175">Coiled coil</keyword>
<feature type="compositionally biased region" description="Basic and acidic residues" evidence="4">
    <location>
        <begin position="831"/>
        <end position="840"/>
    </location>
</feature>
<sequence length="1066" mass="118901">DVHKYEAQVLNLQDHIKELDSKLSTANADITSKEALVKQHSKVAEEAVSGWEKAEAEASALKTHLETVTLAKLTVEDRAAHLDGALKECMKQVRSLKEENEQKLHDVIVTNTNQMDKIRDEFESKIREFEQELLRSGAENDALSRSLQERSNMSANQLELMDDFLEMEKLACLPSTDSDAEIPPLKKRISTLLQSLPKDAAFEKILEEVQCAIEDAGGPNVKEIAMSSETTEETVTQELAHALSQIYHFVSYLAKEATPCQYTFSQKVHELSVTLDRVLSKEKTLVDFLFDLSRVLVEASELKINVVGFNASEVEIHSPDCIDKVALPENKALKDSSREHYQCGCSQSSDSEIPDDCIGYEHKLSAVACTFTSEEFEGLKLEKEKAETNLASCEADLEATKSKLQETERLLAGVKSDLESARMSNGMAETQLKCMVESYRSLETRSSELEIELSSLKSKIENLEDELHEEKENHQEALTKCQELEEQLQRNNQTCPVTEAAPKSKQDNELAAAAEKLQECQETILLLGKQLKSMCPQTEQFPSSPSQEQALNSEEENEYAVTSTNPQDKTSSSPPYKETPSMTTMRSPVGSKHKHTNSNSSSSSSGLTPEKHSKGFSRFFSSKAKISSTLKEEGRKHKISNKDSDKRHDNCRSCGFSNTFSASLSSNSPRATNHRYYSTKHLRLNHGTHNVPRSKRSMSRVHDYSARSHPDSETHERQKRQGQTRSDNSRRDEIINRTRSVSVCSETCIVPSSAANALPIRPATTMDVMTGLSSMEKARARTPPMDLLRPSLPEEISGGAQDGSDQGNTFEHIKLIVHKIEKYHHKNRHDRPRDNTDHIRQHARHREHKSNDPNPVDLPRNGLAHHSHHVGAFPLGELIHLPLQIVLLPGDEKPRHGDDDIVVEDVLDVTQEEREADSGEESSPRASRSQGDHHPPVELDLVDEAREDRSEEKLRRVDEGENAEGDLELSHGGEPSLDRHDDSDADVDHGEGFVVEVVGRVLVAAVLGGEVEEREEEERERDGLEEGLCPDAVVLAGLVVLASVDLVVVEVFEEFGYGLADDDEDG</sequence>
<dbReference type="PANTHER" id="PTHR31580">
    <property type="entry name" value="FILAMENT-LIKE PLANT PROTEIN 4"/>
    <property type="match status" value="1"/>
</dbReference>
<gene>
    <name evidence="5" type="ORF">HID58_030713</name>
</gene>
<feature type="region of interest" description="Disordered" evidence="4">
    <location>
        <begin position="911"/>
        <end position="987"/>
    </location>
</feature>
<evidence type="ECO:0000256" key="3">
    <source>
        <dbReference type="SAM" id="Coils"/>
    </source>
</evidence>
<feature type="compositionally biased region" description="Basic and acidic residues" evidence="4">
    <location>
        <begin position="968"/>
        <end position="987"/>
    </location>
</feature>
<feature type="coiled-coil region" evidence="3">
    <location>
        <begin position="79"/>
        <end position="139"/>
    </location>
</feature>
<feature type="region of interest" description="Disordered" evidence="4">
    <location>
        <begin position="823"/>
        <end position="865"/>
    </location>
</feature>
<comment type="similarity">
    <text evidence="1">Belongs to the FPP family.</text>
</comment>
<accession>A0ABQ8CHJ9</accession>
<evidence type="ECO:0000313" key="6">
    <source>
        <dbReference type="Proteomes" id="UP000824890"/>
    </source>
</evidence>
<feature type="region of interest" description="Disordered" evidence="4">
    <location>
        <begin position="677"/>
        <end position="734"/>
    </location>
</feature>
<feature type="compositionally biased region" description="Polar residues" evidence="4">
    <location>
        <begin position="560"/>
        <end position="586"/>
    </location>
</feature>
<protein>
    <submittedName>
        <fullName evidence="5">Uncharacterized protein</fullName>
    </submittedName>
</protein>
<dbReference type="PANTHER" id="PTHR31580:SF47">
    <property type="entry name" value="FILAMENT-LIKE PLANT PROTEIN 4"/>
    <property type="match status" value="1"/>
</dbReference>
<proteinExistence type="inferred from homology"/>
<dbReference type="EMBL" id="JAGKQM010000008">
    <property type="protein sequence ID" value="KAH0916267.1"/>
    <property type="molecule type" value="Genomic_DNA"/>
</dbReference>
<evidence type="ECO:0000256" key="2">
    <source>
        <dbReference type="ARBA" id="ARBA00023054"/>
    </source>
</evidence>
<reference evidence="5 6" key="1">
    <citation type="submission" date="2021-05" db="EMBL/GenBank/DDBJ databases">
        <title>Genome Assembly of Synthetic Allotetraploid Brassica napus Reveals Homoeologous Exchanges between Subgenomes.</title>
        <authorList>
            <person name="Davis J.T."/>
        </authorList>
    </citation>
    <scope>NUCLEOTIDE SEQUENCE [LARGE SCALE GENOMIC DNA]</scope>
    <source>
        <strain evidence="6">cv. Da-Ae</strain>
        <tissue evidence="5">Seedling</tissue>
    </source>
</reference>
<feature type="compositionally biased region" description="Basic and acidic residues" evidence="4">
    <location>
        <begin position="700"/>
        <end position="716"/>
    </location>
</feature>
<dbReference type="Pfam" id="PF05911">
    <property type="entry name" value="FPP"/>
    <property type="match status" value="2"/>
</dbReference>
<evidence type="ECO:0000256" key="1">
    <source>
        <dbReference type="ARBA" id="ARBA00005921"/>
    </source>
</evidence>
<name>A0ABQ8CHJ9_BRANA</name>
<feature type="compositionally biased region" description="Basic and acidic residues" evidence="4">
    <location>
        <begin position="630"/>
        <end position="650"/>
    </location>
</feature>
<keyword evidence="6" id="KW-1185">Reference proteome</keyword>
<evidence type="ECO:0000256" key="4">
    <source>
        <dbReference type="SAM" id="MobiDB-lite"/>
    </source>
</evidence>
<feature type="compositionally biased region" description="Basic and acidic residues" evidence="4">
    <location>
        <begin position="930"/>
        <end position="959"/>
    </location>
</feature>
<feature type="compositionally biased region" description="Polar residues" evidence="4">
    <location>
        <begin position="536"/>
        <end position="552"/>
    </location>
</feature>
<feature type="region of interest" description="Disordered" evidence="4">
    <location>
        <begin position="536"/>
        <end position="650"/>
    </location>
</feature>
<dbReference type="SUPFAM" id="SSF57997">
    <property type="entry name" value="Tropomyosin"/>
    <property type="match status" value="1"/>
</dbReference>
<feature type="coiled-coil region" evidence="3">
    <location>
        <begin position="376"/>
        <end position="523"/>
    </location>
</feature>
<feature type="compositionally biased region" description="Basic residues" evidence="4">
    <location>
        <begin position="677"/>
        <end position="699"/>
    </location>
</feature>
<dbReference type="Proteomes" id="UP000824890">
    <property type="component" value="Unassembled WGS sequence"/>
</dbReference>
<comment type="caution">
    <text evidence="5">The sequence shown here is derived from an EMBL/GenBank/DDBJ whole genome shotgun (WGS) entry which is preliminary data.</text>
</comment>
<evidence type="ECO:0000313" key="5">
    <source>
        <dbReference type="EMBL" id="KAH0916267.1"/>
    </source>
</evidence>